<dbReference type="EMBL" id="HG994370">
    <property type="protein sequence ID" value="CAF2055051.1"/>
    <property type="molecule type" value="Genomic_DNA"/>
</dbReference>
<dbReference type="InterPro" id="IPR008964">
    <property type="entry name" value="Invasin/intimin_cell_adhesion"/>
</dbReference>
<evidence type="ECO:0000259" key="4">
    <source>
        <dbReference type="SMART" id="SM00635"/>
    </source>
</evidence>
<feature type="transmembrane region" description="Helical" evidence="2">
    <location>
        <begin position="333"/>
        <end position="355"/>
    </location>
</feature>
<dbReference type="PANTHER" id="PTHR23019:SF0">
    <property type="entry name" value="NUCLEAR PORE MEMBRANE GLYCOPROTEIN 210"/>
    <property type="match status" value="1"/>
</dbReference>
<proteinExistence type="predicted"/>
<dbReference type="SMART" id="SM00635">
    <property type="entry name" value="BID_2"/>
    <property type="match status" value="1"/>
</dbReference>
<evidence type="ECO:0000313" key="6">
    <source>
        <dbReference type="EMBL" id="CDY37121.1"/>
    </source>
</evidence>
<dbReference type="Pfam" id="PF24425">
    <property type="entry name" value="Ig_GP210_15th"/>
    <property type="match status" value="1"/>
</dbReference>
<feature type="signal peptide" evidence="3">
    <location>
        <begin position="1"/>
        <end position="21"/>
    </location>
</feature>
<evidence type="ECO:0000313" key="5">
    <source>
        <dbReference type="EMBL" id="CAF2055051.1"/>
    </source>
</evidence>
<dbReference type="InterPro" id="IPR045197">
    <property type="entry name" value="NUP210-like"/>
</dbReference>
<keyword evidence="2" id="KW-0472">Membrane</keyword>
<dbReference type="PaxDb" id="3708-A0A078HHE4"/>
<dbReference type="SUPFAM" id="SSF49373">
    <property type="entry name" value="Invasin/intimin cell-adhesion fragments"/>
    <property type="match status" value="1"/>
</dbReference>
<organism evidence="6 7">
    <name type="scientific">Brassica napus</name>
    <name type="common">Rape</name>
    <dbReference type="NCBI Taxonomy" id="3708"/>
    <lineage>
        <taxon>Eukaryota</taxon>
        <taxon>Viridiplantae</taxon>
        <taxon>Streptophyta</taxon>
        <taxon>Embryophyta</taxon>
        <taxon>Tracheophyta</taxon>
        <taxon>Spermatophyta</taxon>
        <taxon>Magnoliopsida</taxon>
        <taxon>eudicotyledons</taxon>
        <taxon>Gunneridae</taxon>
        <taxon>Pentapetalae</taxon>
        <taxon>rosids</taxon>
        <taxon>malvids</taxon>
        <taxon>Brassicales</taxon>
        <taxon>Brassicaceae</taxon>
        <taxon>Brassiceae</taxon>
        <taxon>Brassica</taxon>
    </lineage>
</organism>
<dbReference type="Gramene" id="CDY37121">
    <property type="protein sequence ID" value="CDY37121"/>
    <property type="gene ID" value="GSBRNA2T00063350001"/>
</dbReference>
<name>A0A078HHE4_BRANA</name>
<dbReference type="Proteomes" id="UP001295469">
    <property type="component" value="Chromosome C06"/>
</dbReference>
<evidence type="ECO:0000313" key="7">
    <source>
        <dbReference type="Proteomes" id="UP000028999"/>
    </source>
</evidence>
<keyword evidence="7" id="KW-1185">Reference proteome</keyword>
<accession>A0A078HHE4</accession>
<dbReference type="EMBL" id="LK032392">
    <property type="protein sequence ID" value="CDY37121.1"/>
    <property type="molecule type" value="Genomic_DNA"/>
</dbReference>
<dbReference type="PANTHER" id="PTHR23019">
    <property type="entry name" value="NUCLEAR PORE MEMBRANE GLYCOPROTEIN GP210-RELATED"/>
    <property type="match status" value="1"/>
</dbReference>
<keyword evidence="2" id="KW-0812">Transmembrane</keyword>
<protein>
    <submittedName>
        <fullName evidence="5">(rape) hypothetical protein</fullName>
    </submittedName>
    <submittedName>
        <fullName evidence="6">BnaC06g03780D protein</fullName>
    </submittedName>
</protein>
<keyword evidence="2" id="KW-1133">Transmembrane helix</keyword>
<reference evidence="6" key="2">
    <citation type="submission" date="2014-06" db="EMBL/GenBank/DDBJ databases">
        <authorList>
            <person name="Genoscope - CEA"/>
        </authorList>
    </citation>
    <scope>NUCLEOTIDE SEQUENCE</scope>
</reference>
<gene>
    <name evidence="6" type="primary">BnaC06g03780D</name>
    <name evidence="5" type="ORF">DARMORV10_C06P05800.1</name>
    <name evidence="6" type="ORF">GSBRNA2T00063350001</name>
</gene>
<feature type="region of interest" description="Disordered" evidence="1">
    <location>
        <begin position="363"/>
        <end position="388"/>
    </location>
</feature>
<dbReference type="STRING" id="3708.A0A078HHE4"/>
<dbReference type="Proteomes" id="UP000028999">
    <property type="component" value="Unassembled WGS sequence"/>
</dbReference>
<dbReference type="InterPro" id="IPR003343">
    <property type="entry name" value="Big_2"/>
</dbReference>
<dbReference type="AlphaFoldDB" id="A0A078HHE4"/>
<feature type="domain" description="BIG2" evidence="4">
    <location>
        <begin position="43"/>
        <end position="118"/>
    </location>
</feature>
<dbReference type="Pfam" id="PF26182">
    <property type="entry name" value="Ig_NUP210_5th"/>
    <property type="match status" value="1"/>
</dbReference>
<feature type="region of interest" description="Disordered" evidence="1">
    <location>
        <begin position="479"/>
        <end position="506"/>
    </location>
</feature>
<dbReference type="InterPro" id="IPR056232">
    <property type="entry name" value="Ig_GP210_15th"/>
</dbReference>
<keyword evidence="3" id="KW-0732">Signal</keyword>
<reference evidence="6 7" key="1">
    <citation type="journal article" date="2014" name="Science">
        <title>Plant genetics. Early allopolyploid evolution in the post-Neolithic Brassica napus oilseed genome.</title>
        <authorList>
            <person name="Chalhoub B."/>
            <person name="Denoeud F."/>
            <person name="Liu S."/>
            <person name="Parkin I.A."/>
            <person name="Tang H."/>
            <person name="Wang X."/>
            <person name="Chiquet J."/>
            <person name="Belcram H."/>
            <person name="Tong C."/>
            <person name="Samans B."/>
            <person name="Correa M."/>
            <person name="Da Silva C."/>
            <person name="Just J."/>
            <person name="Falentin C."/>
            <person name="Koh C.S."/>
            <person name="Le Clainche I."/>
            <person name="Bernard M."/>
            <person name="Bento P."/>
            <person name="Noel B."/>
            <person name="Labadie K."/>
            <person name="Alberti A."/>
            <person name="Charles M."/>
            <person name="Arnaud D."/>
            <person name="Guo H."/>
            <person name="Daviaud C."/>
            <person name="Alamery S."/>
            <person name="Jabbari K."/>
            <person name="Zhao M."/>
            <person name="Edger P.P."/>
            <person name="Chelaifa H."/>
            <person name="Tack D."/>
            <person name="Lassalle G."/>
            <person name="Mestiri I."/>
            <person name="Schnel N."/>
            <person name="Le Paslier M.C."/>
            <person name="Fan G."/>
            <person name="Renault V."/>
            <person name="Bayer P.E."/>
            <person name="Golicz A.A."/>
            <person name="Manoli S."/>
            <person name="Lee T.H."/>
            <person name="Thi V.H."/>
            <person name="Chalabi S."/>
            <person name="Hu Q."/>
            <person name="Fan C."/>
            <person name="Tollenaere R."/>
            <person name="Lu Y."/>
            <person name="Battail C."/>
            <person name="Shen J."/>
            <person name="Sidebottom C.H."/>
            <person name="Wang X."/>
            <person name="Canaguier A."/>
            <person name="Chauveau A."/>
            <person name="Berard A."/>
            <person name="Deniot G."/>
            <person name="Guan M."/>
            <person name="Liu Z."/>
            <person name="Sun F."/>
            <person name="Lim Y.P."/>
            <person name="Lyons E."/>
            <person name="Town C.D."/>
            <person name="Bancroft I."/>
            <person name="Wang X."/>
            <person name="Meng J."/>
            <person name="Ma J."/>
            <person name="Pires J.C."/>
            <person name="King G.J."/>
            <person name="Brunel D."/>
            <person name="Delourme R."/>
            <person name="Renard M."/>
            <person name="Aury J.M."/>
            <person name="Adams K.L."/>
            <person name="Batley J."/>
            <person name="Snowdon R.J."/>
            <person name="Tost J."/>
            <person name="Edwards D."/>
            <person name="Zhou Y."/>
            <person name="Hua W."/>
            <person name="Sharpe A.G."/>
            <person name="Paterson A.H."/>
            <person name="Guan C."/>
            <person name="Wincker P."/>
        </authorList>
    </citation>
    <scope>NUCLEOTIDE SEQUENCE [LARGE SCALE GENOMIC DNA]</scope>
    <source>
        <strain evidence="7">cv. Darmor-bzh</strain>
    </source>
</reference>
<evidence type="ECO:0000256" key="2">
    <source>
        <dbReference type="SAM" id="Phobius"/>
    </source>
</evidence>
<sequence>MVRLGIFIFLLFLTLLGVTSSSSDLPRVCECEQVQFTSNNIEDDTPQILLPWTPSCQEMQLIVTGGCAKASSDYKWLTSDTSIVSVSPYGIIKAKRPGIATVKVVSTIEPQNFDEIFVKVLVPPLMVMWQNVPVETVFASRLRIGVTMKYSKGAQNFYTTLHRNSTHNDSVKETLSSRRCSTYPLKFRKNKFVALDNGKKATFECHVKPPFIGTSKPWIELQTGNIYCIFFSNLNNMKPLKGASSALLLGRLSVSGTRKTMNITSEFNNVIITILENSDVQIHRRKKESLSMSSRVDVGPKTEVEMIVTLSAAGQKIIIRYEVDKSQIPVKPYFVYLLMVPFLDFIVIIIILKVLPRQRRQRLSNKPCPAKLESHKQSSDTTKSNHIKTDRFRSAKRDNMGTTRTLPAQTRAVPFIPLCQKRKDTYSTIQGSDGILGLLSRVGRLPTKSLRSEKKDWGRGVVISEDAVFFDGEVVSNRDVTDEARRGGGDGDGSGDRVEIEGDGRR</sequence>
<evidence type="ECO:0000256" key="3">
    <source>
        <dbReference type="SAM" id="SignalP"/>
    </source>
</evidence>
<feature type="chain" id="PRO_5040560713" evidence="3">
    <location>
        <begin position="22"/>
        <end position="506"/>
    </location>
</feature>
<evidence type="ECO:0000256" key="1">
    <source>
        <dbReference type="SAM" id="MobiDB-lite"/>
    </source>
</evidence>
<reference evidence="5" key="3">
    <citation type="submission" date="2021-01" db="EMBL/GenBank/DDBJ databases">
        <authorList>
            <consortium name="Genoscope - CEA"/>
            <person name="William W."/>
        </authorList>
    </citation>
    <scope>NUCLEOTIDE SEQUENCE</scope>
</reference>
<dbReference type="Gene3D" id="2.60.40.1080">
    <property type="match status" value="1"/>
</dbReference>